<keyword evidence="6 9" id="KW-1133">Transmembrane helix</keyword>
<evidence type="ECO:0000313" key="13">
    <source>
        <dbReference type="RefSeq" id="XP_031566883.1"/>
    </source>
</evidence>
<dbReference type="KEGG" id="aten:116301860"/>
<dbReference type="InterPro" id="IPR008428">
    <property type="entry name" value="Chond_GalNAc"/>
</dbReference>
<dbReference type="Proteomes" id="UP000515163">
    <property type="component" value="Unplaced"/>
</dbReference>
<dbReference type="Pfam" id="PF07691">
    <property type="entry name" value="PA14"/>
    <property type="match status" value="1"/>
</dbReference>
<dbReference type="GeneID" id="116301860"/>
<evidence type="ECO:0000256" key="4">
    <source>
        <dbReference type="ARBA" id="ARBA00022692"/>
    </source>
</evidence>
<evidence type="ECO:0000256" key="8">
    <source>
        <dbReference type="ARBA" id="ARBA00023136"/>
    </source>
</evidence>
<dbReference type="Gene3D" id="3.90.550.10">
    <property type="entry name" value="Spore Coat Polysaccharide Biosynthesis Protein SpsA, Chain A"/>
    <property type="match status" value="1"/>
</dbReference>
<keyword evidence="11" id="KW-1185">Reference proteome</keyword>
<dbReference type="SMART" id="SM00758">
    <property type="entry name" value="PA14"/>
    <property type="match status" value="1"/>
</dbReference>
<evidence type="ECO:0000256" key="2">
    <source>
        <dbReference type="ARBA" id="ARBA00009239"/>
    </source>
</evidence>
<keyword evidence="5 9" id="KW-0735">Signal-anchor</keyword>
<dbReference type="EC" id="2.4.1.244" evidence="9"/>
<feature type="domain" description="PA14" evidence="10">
    <location>
        <begin position="124"/>
        <end position="288"/>
    </location>
</feature>
<dbReference type="InterPro" id="IPR029044">
    <property type="entry name" value="Nucleotide-diphossugar_trans"/>
</dbReference>
<sequence length="703" mass="81499">MIWRKLTRRMRVSLLGCGRHKRFGCSISRLVFLAVVLIAVQIAIVSYQVVFWSKIRCDSPMECSKVIFFEPWESRKSNSLHLEAKSARFQELIQNQIGLKDDIKGEQEVVLDCGIKGRNDRNQNPNGSLNLHVWYGWCGYTTDDLRRDPNFPERPHTRTTLSEFKINRTFYSSWRGKRVFGYIHPPKTGNYKFFISSRDSSDLWLSTDDTPNNTRMIAYLGEASDQYGDNSNPGEYKKISSQQSQNISLIANKPYFIEMFYKKKGGEEHLQVAWTIPGSTKPEVIGSKYISRYLVESKGSATSERTKCINHGDPGLALRYNKHMLFQIADIRDDYFVTAKLLDHSEVNDVFKGCSYKPKYLPKHLKRQFQSQQIVRHSWVYPNDNTTMAKGNRDDEISIGNMIIPEKEAKSVASSFMRALKAKKGNKFQLNRIIQIEAKYDVDGGIRYLVELDLKQKGKGDATVRLSEYLYTSTGNVSSFCQPRGYQWKNGATIYMIVTVMNYGYWMKDLVKQLSRFYREGIDRNFYLIVVDFNSTDINIKNVLEKSDLKDRYQILWKPSPFWKTNGLNEAVELIKDSNSIVFTLDLHLHLPANIFDAIRKHTIQGKTVYTPKLIKLKCGYSKNYGQGGWDTFGYGLFGAYKSDWDRIGGMDEETFRHKWGGEDVDLVDRALIGQLDIERICLPKFYHMYHARDQDWYEDARL</sequence>
<keyword evidence="7 9" id="KW-0333">Golgi apparatus</keyword>
<evidence type="ECO:0000256" key="9">
    <source>
        <dbReference type="RuleBase" id="RU364016"/>
    </source>
</evidence>
<dbReference type="GO" id="GO:0033842">
    <property type="term" value="F:N-acetyl-beta-glucosaminyl-derivative 4-beta-N-acetylgalactosaminyltransferase activity"/>
    <property type="evidence" value="ECO:0007669"/>
    <property type="project" value="UniProtKB-EC"/>
</dbReference>
<comment type="similarity">
    <text evidence="2 9">Belongs to the chondroitin N-acetylgalactosaminyltransferase family.</text>
</comment>
<dbReference type="RefSeq" id="XP_031566882.1">
    <property type="nucleotide sequence ID" value="XM_031711022.1"/>
</dbReference>
<dbReference type="PROSITE" id="PS51820">
    <property type="entry name" value="PA14"/>
    <property type="match status" value="1"/>
</dbReference>
<evidence type="ECO:0000259" key="10">
    <source>
        <dbReference type="PROSITE" id="PS51820"/>
    </source>
</evidence>
<proteinExistence type="inferred from homology"/>
<comment type="subcellular location">
    <subcellularLocation>
        <location evidence="1 9">Golgi apparatus</location>
        <location evidence="1 9">Golgi stack membrane</location>
        <topology evidence="1 9">Single-pass type II membrane protein</topology>
    </subcellularLocation>
</comment>
<keyword evidence="4 9" id="KW-0812">Transmembrane</keyword>
<dbReference type="PANTHER" id="PTHR12369">
    <property type="entry name" value="CHONDROITIN SYNTHASE"/>
    <property type="match status" value="1"/>
</dbReference>
<protein>
    <recommendedName>
        <fullName evidence="9">Beta-1,4-N-acetylgalactosaminyltransferase</fullName>
        <ecNumber evidence="9">2.4.1.244</ecNumber>
    </recommendedName>
</protein>
<dbReference type="AlphaFoldDB" id="A0A6P8IJG7"/>
<evidence type="ECO:0000256" key="1">
    <source>
        <dbReference type="ARBA" id="ARBA00004447"/>
    </source>
</evidence>
<comment type="catalytic activity">
    <reaction evidence="9">
        <text>an N-acetyl-beta-D-glucosaminyl derivative + UDP-N-acetyl-alpha-D-galactosamine = an N-acetyl-beta-D-galactosaminyl-(1-&gt;4)-N-acetyl-beta-D-glucosaminyl derivative + UDP + H(+)</text>
        <dbReference type="Rhea" id="RHEA:20493"/>
        <dbReference type="ChEBI" id="CHEBI:15378"/>
        <dbReference type="ChEBI" id="CHEBI:58223"/>
        <dbReference type="ChEBI" id="CHEBI:61631"/>
        <dbReference type="ChEBI" id="CHEBI:67138"/>
        <dbReference type="ChEBI" id="CHEBI:138027"/>
        <dbReference type="EC" id="2.4.1.244"/>
    </reaction>
</comment>
<dbReference type="SUPFAM" id="SSF53448">
    <property type="entry name" value="Nucleotide-diphospho-sugar transferases"/>
    <property type="match status" value="1"/>
</dbReference>
<evidence type="ECO:0000313" key="12">
    <source>
        <dbReference type="RefSeq" id="XP_031566882.1"/>
    </source>
</evidence>
<evidence type="ECO:0000313" key="11">
    <source>
        <dbReference type="Proteomes" id="UP000515163"/>
    </source>
</evidence>
<dbReference type="InterPro" id="IPR011658">
    <property type="entry name" value="PA14_dom"/>
</dbReference>
<name>A0A6P8IJG7_ACTTE</name>
<reference evidence="12 13" key="1">
    <citation type="submission" date="2025-04" db="UniProtKB">
        <authorList>
            <consortium name="RefSeq"/>
        </authorList>
    </citation>
    <scope>IDENTIFICATION</scope>
    <source>
        <tissue evidence="12 13">Tentacle</tissue>
    </source>
</reference>
<organism evidence="11 12">
    <name type="scientific">Actinia tenebrosa</name>
    <name type="common">Australian red waratah sea anemone</name>
    <dbReference type="NCBI Taxonomy" id="6105"/>
    <lineage>
        <taxon>Eukaryota</taxon>
        <taxon>Metazoa</taxon>
        <taxon>Cnidaria</taxon>
        <taxon>Anthozoa</taxon>
        <taxon>Hexacorallia</taxon>
        <taxon>Actiniaria</taxon>
        <taxon>Actiniidae</taxon>
        <taxon>Actinia</taxon>
    </lineage>
</organism>
<dbReference type="GO" id="GO:0032580">
    <property type="term" value="C:Golgi cisterna membrane"/>
    <property type="evidence" value="ECO:0007669"/>
    <property type="project" value="UniProtKB-SubCell"/>
</dbReference>
<dbReference type="PANTHER" id="PTHR12369:SF5">
    <property type="entry name" value="HEXOSYLTRANSFERASE"/>
    <property type="match status" value="1"/>
</dbReference>
<gene>
    <name evidence="12 13" type="primary">LOC116301860</name>
</gene>
<dbReference type="InterPro" id="IPR051227">
    <property type="entry name" value="CS_glycosyltransferase"/>
</dbReference>
<feature type="transmembrane region" description="Helical" evidence="9">
    <location>
        <begin position="30"/>
        <end position="52"/>
    </location>
</feature>
<dbReference type="SUPFAM" id="SSF56988">
    <property type="entry name" value="Anthrax protective antigen"/>
    <property type="match status" value="1"/>
</dbReference>
<comment type="function">
    <text evidence="9">Transfers N-acetylgalactosamine (GalNAc) from UDP-GalNAc to N-acetylglucosamine-beta-benzyl with a beta-1,4-linkage to form N,N'-diacetyllactosediamine, GalNAc-beta-1,4-GlcNAc structures in N-linked glycans and probably O-linked glycans.</text>
</comment>
<evidence type="ECO:0000256" key="5">
    <source>
        <dbReference type="ARBA" id="ARBA00022968"/>
    </source>
</evidence>
<keyword evidence="8 9" id="KW-0472">Membrane</keyword>
<dbReference type="RefSeq" id="XP_031566883.1">
    <property type="nucleotide sequence ID" value="XM_031711023.1"/>
</dbReference>
<dbReference type="OrthoDB" id="5971499at2759"/>
<dbReference type="InterPro" id="IPR037524">
    <property type="entry name" value="PA14/GLEYA"/>
</dbReference>
<dbReference type="Gene3D" id="3.90.182.10">
    <property type="entry name" value="Toxin - Anthrax Protective Antigen,domain 1"/>
    <property type="match status" value="1"/>
</dbReference>
<accession>A0A6P8IJG7</accession>
<evidence type="ECO:0000256" key="6">
    <source>
        <dbReference type="ARBA" id="ARBA00022989"/>
    </source>
</evidence>
<evidence type="ECO:0000256" key="7">
    <source>
        <dbReference type="ARBA" id="ARBA00023034"/>
    </source>
</evidence>
<dbReference type="Pfam" id="PF05679">
    <property type="entry name" value="CHGN"/>
    <property type="match status" value="1"/>
</dbReference>
<evidence type="ECO:0000256" key="3">
    <source>
        <dbReference type="ARBA" id="ARBA00022679"/>
    </source>
</evidence>
<keyword evidence="3 9" id="KW-0808">Transferase</keyword>